<dbReference type="Pfam" id="PF00581">
    <property type="entry name" value="Rhodanese"/>
    <property type="match status" value="1"/>
</dbReference>
<dbReference type="Proteomes" id="UP000192067">
    <property type="component" value="Chromosome"/>
</dbReference>
<dbReference type="Gene3D" id="3.40.250.10">
    <property type="entry name" value="Rhodanese-like domain"/>
    <property type="match status" value="1"/>
</dbReference>
<name>A0AAC9R610_LACLL</name>
<sequence>MFGIFSKVNSISTDELSQEIKNGGQVIDVREPYEFNRGHIIGARNIPLGQIDSISLAQDKKYFVICQSGMRSRKAYKILRKKGINVTNINGGMLAWKGKTK</sequence>
<protein>
    <submittedName>
        <fullName evidence="2">Rhodanese-related sulfurtransferase</fullName>
    </submittedName>
</protein>
<organism evidence="2 3">
    <name type="scientific">Lactococcus lactis subsp. lactis</name>
    <name type="common">Streptococcus lactis</name>
    <dbReference type="NCBI Taxonomy" id="1360"/>
    <lineage>
        <taxon>Bacteria</taxon>
        <taxon>Bacillati</taxon>
        <taxon>Bacillota</taxon>
        <taxon>Bacilli</taxon>
        <taxon>Lactobacillales</taxon>
        <taxon>Streptococcaceae</taxon>
        <taxon>Lactococcus</taxon>
    </lineage>
</organism>
<evidence type="ECO:0000313" key="2">
    <source>
        <dbReference type="EMBL" id="ARE13463.1"/>
    </source>
</evidence>
<dbReference type="InterPro" id="IPR036873">
    <property type="entry name" value="Rhodanese-like_dom_sf"/>
</dbReference>
<dbReference type="SMART" id="SM00450">
    <property type="entry name" value="RHOD"/>
    <property type="match status" value="1"/>
</dbReference>
<evidence type="ECO:0000259" key="1">
    <source>
        <dbReference type="PROSITE" id="PS50206"/>
    </source>
</evidence>
<accession>A0AAC9R610</accession>
<dbReference type="PROSITE" id="PS50206">
    <property type="entry name" value="RHODANESE_3"/>
    <property type="match status" value="1"/>
</dbReference>
<dbReference type="InterPro" id="IPR050229">
    <property type="entry name" value="GlpE_sulfurtransferase"/>
</dbReference>
<dbReference type="SUPFAM" id="SSF52821">
    <property type="entry name" value="Rhodanese/Cell cycle control phosphatase"/>
    <property type="match status" value="1"/>
</dbReference>
<dbReference type="PANTHER" id="PTHR43031">
    <property type="entry name" value="FAD-DEPENDENT OXIDOREDUCTASE"/>
    <property type="match status" value="1"/>
</dbReference>
<evidence type="ECO:0000313" key="3">
    <source>
        <dbReference type="Proteomes" id="UP000192067"/>
    </source>
</evidence>
<dbReference type="EMBL" id="CP015904">
    <property type="protein sequence ID" value="ARE13463.1"/>
    <property type="molecule type" value="Genomic_DNA"/>
</dbReference>
<dbReference type="PANTHER" id="PTHR43031:SF17">
    <property type="entry name" value="SULFURTRANSFERASE YTWF-RELATED"/>
    <property type="match status" value="1"/>
</dbReference>
<dbReference type="InterPro" id="IPR001763">
    <property type="entry name" value="Rhodanese-like_dom"/>
</dbReference>
<proteinExistence type="predicted"/>
<reference evidence="2 3" key="1">
    <citation type="journal article" date="2017" name="BMC Genomics">
        <title>Comparative and functional genomics of the Lactococcus lactis taxon; insights into evolution and niche adaptation.</title>
        <authorList>
            <person name="Kelleher P."/>
            <person name="Bottacini F."/>
            <person name="Mahony J."/>
            <person name="Kilcawley K.N."/>
            <person name="van Sinderen D."/>
        </authorList>
    </citation>
    <scope>NUCLEOTIDE SEQUENCE [LARGE SCALE GENOMIC DNA]</scope>
    <source>
        <strain evidence="2 3">UC11</strain>
    </source>
</reference>
<dbReference type="AlphaFoldDB" id="A0AAC9R610"/>
<dbReference type="CDD" id="cd00158">
    <property type="entry name" value="RHOD"/>
    <property type="match status" value="1"/>
</dbReference>
<gene>
    <name evidence="2" type="ORF">LLUC11_1130</name>
</gene>
<feature type="domain" description="Rhodanese" evidence="1">
    <location>
        <begin position="20"/>
        <end position="101"/>
    </location>
</feature>
<dbReference type="RefSeq" id="WP_081199616.1">
    <property type="nucleotide sequence ID" value="NZ_CP015903.2"/>
</dbReference>